<dbReference type="EMBL" id="JBJUIK010000007">
    <property type="protein sequence ID" value="KAL3522035.1"/>
    <property type="molecule type" value="Genomic_DNA"/>
</dbReference>
<feature type="transmembrane region" description="Helical" evidence="1">
    <location>
        <begin position="51"/>
        <end position="74"/>
    </location>
</feature>
<keyword evidence="1" id="KW-0472">Membrane</keyword>
<evidence type="ECO:0000313" key="2">
    <source>
        <dbReference type="EMBL" id="KAL3522035.1"/>
    </source>
</evidence>
<evidence type="ECO:0000313" key="3">
    <source>
        <dbReference type="Proteomes" id="UP001630127"/>
    </source>
</evidence>
<accession>A0ABD2ZRI8</accession>
<gene>
    <name evidence="2" type="ORF">ACH5RR_014869</name>
</gene>
<sequence length="107" mass="12365">MPKSIYSCLVKRGDKIWVVFSQVDMTLKKTKLDLEEYNRTKGNFFSSLTPILHIILVIFDIFFVGSSVAVDITLKSFRFTFQAYRNLGCLDVVIFLLGVLTWFKPCQ</sequence>
<keyword evidence="1" id="KW-1133">Transmembrane helix</keyword>
<reference evidence="2 3" key="1">
    <citation type="submission" date="2024-11" db="EMBL/GenBank/DDBJ databases">
        <title>A near-complete genome assembly of Cinchona calisaya.</title>
        <authorList>
            <person name="Lian D.C."/>
            <person name="Zhao X.W."/>
            <person name="Wei L."/>
        </authorList>
    </citation>
    <scope>NUCLEOTIDE SEQUENCE [LARGE SCALE GENOMIC DNA]</scope>
    <source>
        <tissue evidence="2">Nenye</tissue>
    </source>
</reference>
<name>A0ABD2ZRI8_9GENT</name>
<keyword evidence="1" id="KW-0812">Transmembrane</keyword>
<proteinExistence type="predicted"/>
<feature type="transmembrane region" description="Helical" evidence="1">
    <location>
        <begin position="86"/>
        <end position="103"/>
    </location>
</feature>
<keyword evidence="3" id="KW-1185">Reference proteome</keyword>
<organism evidence="2 3">
    <name type="scientific">Cinchona calisaya</name>
    <dbReference type="NCBI Taxonomy" id="153742"/>
    <lineage>
        <taxon>Eukaryota</taxon>
        <taxon>Viridiplantae</taxon>
        <taxon>Streptophyta</taxon>
        <taxon>Embryophyta</taxon>
        <taxon>Tracheophyta</taxon>
        <taxon>Spermatophyta</taxon>
        <taxon>Magnoliopsida</taxon>
        <taxon>eudicotyledons</taxon>
        <taxon>Gunneridae</taxon>
        <taxon>Pentapetalae</taxon>
        <taxon>asterids</taxon>
        <taxon>lamiids</taxon>
        <taxon>Gentianales</taxon>
        <taxon>Rubiaceae</taxon>
        <taxon>Cinchonoideae</taxon>
        <taxon>Cinchoneae</taxon>
        <taxon>Cinchona</taxon>
    </lineage>
</organism>
<comment type="caution">
    <text evidence="2">The sequence shown here is derived from an EMBL/GenBank/DDBJ whole genome shotgun (WGS) entry which is preliminary data.</text>
</comment>
<protein>
    <submittedName>
        <fullName evidence="2">Uncharacterized protein</fullName>
    </submittedName>
</protein>
<evidence type="ECO:0000256" key="1">
    <source>
        <dbReference type="SAM" id="Phobius"/>
    </source>
</evidence>
<dbReference type="AlphaFoldDB" id="A0ABD2ZRI8"/>
<dbReference type="Proteomes" id="UP001630127">
    <property type="component" value="Unassembled WGS sequence"/>
</dbReference>